<dbReference type="Gene3D" id="2.40.30.10">
    <property type="entry name" value="Translation factors"/>
    <property type="match status" value="1"/>
</dbReference>
<feature type="domain" description="FAD-binding FR-type" evidence="1">
    <location>
        <begin position="22"/>
        <end position="150"/>
    </location>
</feature>
<dbReference type="PROSITE" id="PS51384">
    <property type="entry name" value="FAD_FR"/>
    <property type="match status" value="1"/>
</dbReference>
<dbReference type="Gene3D" id="3.40.50.80">
    <property type="entry name" value="Nucleotide-binding domain of ferredoxin-NADP reductase (FNR) module"/>
    <property type="match status" value="1"/>
</dbReference>
<dbReference type="InterPro" id="IPR039261">
    <property type="entry name" value="FNR_nucleotide-bd"/>
</dbReference>
<accession>A0A7W3ISJ6</accession>
<keyword evidence="3" id="KW-1185">Reference proteome</keyword>
<dbReference type="GO" id="GO:0016491">
    <property type="term" value="F:oxidoreductase activity"/>
    <property type="evidence" value="ECO:0007669"/>
    <property type="project" value="InterPro"/>
</dbReference>
<evidence type="ECO:0000259" key="1">
    <source>
        <dbReference type="PROSITE" id="PS51384"/>
    </source>
</evidence>
<name>A0A7W3ISJ6_9ACTN</name>
<dbReference type="InterPro" id="IPR017927">
    <property type="entry name" value="FAD-bd_FR_type"/>
</dbReference>
<dbReference type="SUPFAM" id="SSF63380">
    <property type="entry name" value="Riboflavin synthase domain-like"/>
    <property type="match status" value="1"/>
</dbReference>
<gene>
    <name evidence="2" type="ORF">FHX74_002068</name>
</gene>
<dbReference type="InterPro" id="IPR007037">
    <property type="entry name" value="SIP_rossman_dom"/>
</dbReference>
<dbReference type="EMBL" id="JACGWT010000003">
    <property type="protein sequence ID" value="MBA8794449.1"/>
    <property type="molecule type" value="Genomic_DNA"/>
</dbReference>
<dbReference type="InterPro" id="IPR039374">
    <property type="entry name" value="SIP_fam"/>
</dbReference>
<protein>
    <submittedName>
        <fullName evidence="2">NADPH-dependent ferric siderophore reductase</fullName>
    </submittedName>
</protein>
<dbReference type="AlphaFoldDB" id="A0A7W3ISJ6"/>
<dbReference type="RefSeq" id="WP_182560025.1">
    <property type="nucleotide sequence ID" value="NZ_JACGWT010000003.1"/>
</dbReference>
<dbReference type="PANTHER" id="PTHR30157:SF0">
    <property type="entry name" value="NADPH-DEPENDENT FERRIC-CHELATE REDUCTASE"/>
    <property type="match status" value="1"/>
</dbReference>
<dbReference type="Pfam" id="PF04954">
    <property type="entry name" value="SIP"/>
    <property type="match status" value="1"/>
</dbReference>
<dbReference type="Proteomes" id="UP000523079">
    <property type="component" value="Unassembled WGS sequence"/>
</dbReference>
<dbReference type="InterPro" id="IPR013113">
    <property type="entry name" value="SIP_FAD-bd"/>
</dbReference>
<sequence length="274" mass="30243">MAQTAAETRTPSRAAKREHVGMAMYDATVVRTTRLTPHLVRITLGDERLRDYRDDGPDARFKLLLPRPGQTAPMLPPEQDWYDHWRAMDPAVRPVMRTYTVRAVRPEVAELDIDVVLHEPAGPACRWAASAQPGDRVGVFAGWAEYEVEPGVRQLIAGDHTALPAVAGIGERLGENDRATIVVEVPGPEDVLALQVPAGVEVTWVFTRPGDPGAALHDALTALPADRVGDYVWVCAEQAAVARIRRHLVRDRGLSPDQVMWMGYWRTGGQIDLD</sequence>
<reference evidence="2 3" key="1">
    <citation type="submission" date="2020-07" db="EMBL/GenBank/DDBJ databases">
        <title>Sequencing the genomes of 1000 actinobacteria strains.</title>
        <authorList>
            <person name="Klenk H.-P."/>
        </authorList>
    </citation>
    <scope>NUCLEOTIDE SEQUENCE [LARGE SCALE GENOMIC DNA]</scope>
    <source>
        <strain evidence="2 3">DSM 100723</strain>
    </source>
</reference>
<evidence type="ECO:0000313" key="3">
    <source>
        <dbReference type="Proteomes" id="UP000523079"/>
    </source>
</evidence>
<proteinExistence type="predicted"/>
<dbReference type="CDD" id="cd06193">
    <property type="entry name" value="siderophore_interacting"/>
    <property type="match status" value="1"/>
</dbReference>
<dbReference type="Pfam" id="PF08021">
    <property type="entry name" value="FAD_binding_9"/>
    <property type="match status" value="1"/>
</dbReference>
<dbReference type="InterPro" id="IPR017938">
    <property type="entry name" value="Riboflavin_synthase-like_b-brl"/>
</dbReference>
<evidence type="ECO:0000313" key="2">
    <source>
        <dbReference type="EMBL" id="MBA8794449.1"/>
    </source>
</evidence>
<dbReference type="PANTHER" id="PTHR30157">
    <property type="entry name" value="FERRIC REDUCTASE, NADPH-DEPENDENT"/>
    <property type="match status" value="1"/>
</dbReference>
<comment type="caution">
    <text evidence="2">The sequence shown here is derived from an EMBL/GenBank/DDBJ whole genome shotgun (WGS) entry which is preliminary data.</text>
</comment>
<organism evidence="2 3">
    <name type="scientific">Microlunatus kandeliicorticis</name>
    <dbReference type="NCBI Taxonomy" id="1759536"/>
    <lineage>
        <taxon>Bacteria</taxon>
        <taxon>Bacillati</taxon>
        <taxon>Actinomycetota</taxon>
        <taxon>Actinomycetes</taxon>
        <taxon>Propionibacteriales</taxon>
        <taxon>Propionibacteriaceae</taxon>
        <taxon>Microlunatus</taxon>
    </lineage>
</organism>